<dbReference type="InterPro" id="IPR036217">
    <property type="entry name" value="MethylDNA_cys_MeTrfase_DNAb"/>
</dbReference>
<dbReference type="InterPro" id="IPR036388">
    <property type="entry name" value="WH-like_DNA-bd_sf"/>
</dbReference>
<gene>
    <name evidence="12" type="ORF">GT360_09080</name>
</gene>
<dbReference type="NCBIfam" id="TIGR00589">
    <property type="entry name" value="ogt"/>
    <property type="match status" value="1"/>
</dbReference>
<keyword evidence="4 9" id="KW-0489">Methyltransferase</keyword>
<dbReference type="Pfam" id="PF02870">
    <property type="entry name" value="Methyltransf_1N"/>
    <property type="match status" value="1"/>
</dbReference>
<dbReference type="PROSITE" id="PS00374">
    <property type="entry name" value="MGMT"/>
    <property type="match status" value="1"/>
</dbReference>
<reference evidence="12 13" key="1">
    <citation type="submission" date="2020-01" db="EMBL/GenBank/DDBJ databases">
        <title>Whole genome and functional gene identification of agarase of Vibrio HN897.</title>
        <authorList>
            <person name="Liu Y."/>
            <person name="Zhao Z."/>
        </authorList>
    </citation>
    <scope>NUCLEOTIDE SEQUENCE [LARGE SCALE GENOMIC DNA]</scope>
    <source>
        <strain evidence="12 13">HN897</strain>
    </source>
</reference>
<dbReference type="CDD" id="cd06445">
    <property type="entry name" value="ATase"/>
    <property type="match status" value="1"/>
</dbReference>
<comment type="miscellaneous">
    <text evidence="9">This enzyme catalyzes only one turnover and therefore is not strictly catalytic. According to one definition, an enzyme is a biocatalyst that acts repeatedly and over many reaction cycles.</text>
</comment>
<evidence type="ECO:0000256" key="8">
    <source>
        <dbReference type="ARBA" id="ARBA00049348"/>
    </source>
</evidence>
<dbReference type="SUPFAM" id="SSF53155">
    <property type="entry name" value="Methylated DNA-protein cysteine methyltransferase domain"/>
    <property type="match status" value="1"/>
</dbReference>
<dbReference type="Proteomes" id="UP000464262">
    <property type="component" value="Chromosome 1"/>
</dbReference>
<comment type="catalytic activity">
    <reaction evidence="8 9">
        <text>a 6-O-methyl-2'-deoxyguanosine in DNA + L-cysteinyl-[protein] = S-methyl-L-cysteinyl-[protein] + a 2'-deoxyguanosine in DNA</text>
        <dbReference type="Rhea" id="RHEA:24000"/>
        <dbReference type="Rhea" id="RHEA-COMP:10131"/>
        <dbReference type="Rhea" id="RHEA-COMP:10132"/>
        <dbReference type="Rhea" id="RHEA-COMP:11367"/>
        <dbReference type="Rhea" id="RHEA-COMP:11368"/>
        <dbReference type="ChEBI" id="CHEBI:29950"/>
        <dbReference type="ChEBI" id="CHEBI:82612"/>
        <dbReference type="ChEBI" id="CHEBI:85445"/>
        <dbReference type="ChEBI" id="CHEBI:85448"/>
        <dbReference type="EC" id="2.1.1.63"/>
    </reaction>
</comment>
<feature type="active site" description="Nucleophile; methyl group acceptor" evidence="9">
    <location>
        <position position="127"/>
    </location>
</feature>
<protein>
    <recommendedName>
        <fullName evidence="9">Methylated-DNA--protein-cysteine methyltransferase</fullName>
        <ecNumber evidence="9">2.1.1.63</ecNumber>
    </recommendedName>
    <alternativeName>
        <fullName evidence="9">6-O-methylguanine-DNA methyltransferase</fullName>
        <shortName evidence="9">MGMT</shortName>
    </alternativeName>
    <alternativeName>
        <fullName evidence="9">O-6-methylguanine-DNA-alkyltransferase</fullName>
    </alternativeName>
</protein>
<evidence type="ECO:0000259" key="10">
    <source>
        <dbReference type="Pfam" id="PF01035"/>
    </source>
</evidence>
<keyword evidence="6 9" id="KW-0227">DNA damage</keyword>
<dbReference type="GO" id="GO:0006307">
    <property type="term" value="P:DNA alkylation repair"/>
    <property type="evidence" value="ECO:0007669"/>
    <property type="project" value="UniProtKB-UniRule"/>
</dbReference>
<evidence type="ECO:0000256" key="5">
    <source>
        <dbReference type="ARBA" id="ARBA00022679"/>
    </source>
</evidence>
<feature type="domain" description="Methylated-DNA-[protein]-cysteine S-methyltransferase DNA binding" evidence="10">
    <location>
        <begin position="76"/>
        <end position="156"/>
    </location>
</feature>
<comment type="function">
    <text evidence="9">Involved in the cellular defense against the biological effects of O6-methylguanine (O6-MeG) and O4-methylthymine (O4-MeT) in DNA. Repairs the methylated nucleobase in DNA by stoichiometrically transferring the methyl group to a cysteine residue in the enzyme. This is a suicide reaction: the enzyme is irreversibly inactivated.</text>
</comment>
<evidence type="ECO:0000256" key="1">
    <source>
        <dbReference type="ARBA" id="ARBA00001286"/>
    </source>
</evidence>
<organism evidence="12 13">
    <name type="scientific">Vibrio astriarenae</name>
    <dbReference type="NCBI Taxonomy" id="1481923"/>
    <lineage>
        <taxon>Bacteria</taxon>
        <taxon>Pseudomonadati</taxon>
        <taxon>Pseudomonadota</taxon>
        <taxon>Gammaproteobacteria</taxon>
        <taxon>Vibrionales</taxon>
        <taxon>Vibrionaceae</taxon>
        <taxon>Vibrio</taxon>
    </lineage>
</organism>
<dbReference type="HAMAP" id="MF_00772">
    <property type="entry name" value="OGT"/>
    <property type="match status" value="1"/>
</dbReference>
<dbReference type="InterPro" id="IPR008332">
    <property type="entry name" value="MethylG_MeTrfase_N"/>
</dbReference>
<dbReference type="KEGG" id="vas:GT360_09080"/>
<keyword evidence="5 9" id="KW-0808">Transferase</keyword>
<name>A0A7Z2T3G0_9VIBR</name>
<evidence type="ECO:0000256" key="6">
    <source>
        <dbReference type="ARBA" id="ARBA00022763"/>
    </source>
</evidence>
<dbReference type="Pfam" id="PF01035">
    <property type="entry name" value="DNA_binding_1"/>
    <property type="match status" value="1"/>
</dbReference>
<comment type="catalytic activity">
    <reaction evidence="1 9">
        <text>a 4-O-methyl-thymidine in DNA + L-cysteinyl-[protein] = a thymidine in DNA + S-methyl-L-cysteinyl-[protein]</text>
        <dbReference type="Rhea" id="RHEA:53428"/>
        <dbReference type="Rhea" id="RHEA-COMP:10131"/>
        <dbReference type="Rhea" id="RHEA-COMP:10132"/>
        <dbReference type="Rhea" id="RHEA-COMP:13555"/>
        <dbReference type="Rhea" id="RHEA-COMP:13556"/>
        <dbReference type="ChEBI" id="CHEBI:29950"/>
        <dbReference type="ChEBI" id="CHEBI:82612"/>
        <dbReference type="ChEBI" id="CHEBI:137386"/>
        <dbReference type="ChEBI" id="CHEBI:137387"/>
        <dbReference type="EC" id="2.1.1.63"/>
    </reaction>
</comment>
<dbReference type="GO" id="GO:0032259">
    <property type="term" value="P:methylation"/>
    <property type="evidence" value="ECO:0007669"/>
    <property type="project" value="UniProtKB-KW"/>
</dbReference>
<dbReference type="EC" id="2.1.1.63" evidence="9"/>
<dbReference type="AlphaFoldDB" id="A0A7Z2T3G0"/>
<dbReference type="InterPro" id="IPR001497">
    <property type="entry name" value="MethylDNA_cys_MeTrfase_AS"/>
</dbReference>
<dbReference type="RefSeq" id="WP_164648552.1">
    <property type="nucleotide sequence ID" value="NZ_CP047475.1"/>
</dbReference>
<proteinExistence type="inferred from homology"/>
<keyword evidence="7 9" id="KW-0234">DNA repair</keyword>
<evidence type="ECO:0000313" key="12">
    <source>
        <dbReference type="EMBL" id="QIA63659.1"/>
    </source>
</evidence>
<dbReference type="FunFam" id="1.10.10.10:FF:000214">
    <property type="entry name" value="Methylated-DNA--protein-cysteine methyltransferase"/>
    <property type="match status" value="1"/>
</dbReference>
<dbReference type="EMBL" id="CP047475">
    <property type="protein sequence ID" value="QIA63659.1"/>
    <property type="molecule type" value="Genomic_DNA"/>
</dbReference>
<dbReference type="InterPro" id="IPR014048">
    <property type="entry name" value="MethylDNA_cys_MeTrfase_DNA-bd"/>
</dbReference>
<dbReference type="InterPro" id="IPR023546">
    <property type="entry name" value="MGMT"/>
</dbReference>
<evidence type="ECO:0000313" key="13">
    <source>
        <dbReference type="Proteomes" id="UP000464262"/>
    </source>
</evidence>
<sequence>MNSYTIFPSPLGLITVQANELGLTGVWFETNTTLPDELGIKNDSNPLLLQAKQQIGEFFAKERQVFELPLSATGTEFQQSVWEALCAIPYGQTWSYQEIANHIGKPKAVRAVGAANGKNPLSIIVPCHRVIGASGQLTGYAGGIERKKTLLQLEGAL</sequence>
<dbReference type="GO" id="GO:0003908">
    <property type="term" value="F:methylated-DNA-[protein]-cysteine S-methyltransferase activity"/>
    <property type="evidence" value="ECO:0007669"/>
    <property type="project" value="UniProtKB-UniRule"/>
</dbReference>
<feature type="domain" description="Methylguanine DNA methyltransferase ribonuclease-like" evidence="11">
    <location>
        <begin position="4"/>
        <end position="71"/>
    </location>
</feature>
<dbReference type="GO" id="GO:0005737">
    <property type="term" value="C:cytoplasm"/>
    <property type="evidence" value="ECO:0007669"/>
    <property type="project" value="UniProtKB-SubCell"/>
</dbReference>
<comment type="subcellular location">
    <subcellularLocation>
        <location evidence="9">Cytoplasm</location>
    </subcellularLocation>
</comment>
<accession>A0A7Z2T3G0</accession>
<evidence type="ECO:0000256" key="9">
    <source>
        <dbReference type="HAMAP-Rule" id="MF_00772"/>
    </source>
</evidence>
<evidence type="ECO:0000256" key="4">
    <source>
        <dbReference type="ARBA" id="ARBA00022603"/>
    </source>
</evidence>
<comment type="similarity">
    <text evidence="2 9">Belongs to the MGMT family.</text>
</comment>
<keyword evidence="3 9" id="KW-0963">Cytoplasm</keyword>
<dbReference type="InterPro" id="IPR036631">
    <property type="entry name" value="MGMT_N_sf"/>
</dbReference>
<evidence type="ECO:0000256" key="7">
    <source>
        <dbReference type="ARBA" id="ARBA00023204"/>
    </source>
</evidence>
<dbReference type="PANTHER" id="PTHR10815">
    <property type="entry name" value="METHYLATED-DNA--PROTEIN-CYSTEINE METHYLTRANSFERASE"/>
    <property type="match status" value="1"/>
</dbReference>
<dbReference type="Gene3D" id="3.30.160.70">
    <property type="entry name" value="Methylated DNA-protein cysteine methyltransferase domain"/>
    <property type="match status" value="1"/>
</dbReference>
<dbReference type="SUPFAM" id="SSF46767">
    <property type="entry name" value="Methylated DNA-protein cysteine methyltransferase, C-terminal domain"/>
    <property type="match status" value="1"/>
</dbReference>
<dbReference type="PANTHER" id="PTHR10815:SF5">
    <property type="entry name" value="METHYLATED-DNA--PROTEIN-CYSTEINE METHYLTRANSFERASE"/>
    <property type="match status" value="1"/>
</dbReference>
<keyword evidence="13" id="KW-1185">Reference proteome</keyword>
<dbReference type="Gene3D" id="1.10.10.10">
    <property type="entry name" value="Winged helix-like DNA-binding domain superfamily/Winged helix DNA-binding domain"/>
    <property type="match status" value="1"/>
</dbReference>
<evidence type="ECO:0000256" key="3">
    <source>
        <dbReference type="ARBA" id="ARBA00022490"/>
    </source>
</evidence>
<evidence type="ECO:0000259" key="11">
    <source>
        <dbReference type="Pfam" id="PF02870"/>
    </source>
</evidence>
<evidence type="ECO:0000256" key="2">
    <source>
        <dbReference type="ARBA" id="ARBA00008711"/>
    </source>
</evidence>